<dbReference type="PATRIC" id="fig|320778.3.peg.5329"/>
<evidence type="ECO:0000313" key="1">
    <source>
        <dbReference type="EMBL" id="KLU99035.1"/>
    </source>
</evidence>
<dbReference type="GO" id="GO:0005524">
    <property type="term" value="F:ATP binding"/>
    <property type="evidence" value="ECO:0007669"/>
    <property type="project" value="UniProtKB-KW"/>
</dbReference>
<dbReference type="STRING" id="320778.ABT57_24930"/>
<keyword evidence="1" id="KW-0067">ATP-binding</keyword>
<dbReference type="Proteomes" id="UP000035909">
    <property type="component" value="Unassembled WGS sequence"/>
</dbReference>
<accession>A0A0J1GHI7</accession>
<sequence>MFSINSTIGLFAHVDLSALPEEKTALFIEGLVLHYGNHQALLDIHMRIANGQV</sequence>
<keyword evidence="1" id="KW-0547">Nucleotide-binding</keyword>
<gene>
    <name evidence="1" type="ORF">ABT57_24930</name>
</gene>
<name>A0A0J1GHI7_9GAMM</name>
<comment type="caution">
    <text evidence="1">The sequence shown here is derived from an EMBL/GenBank/DDBJ whole genome shotgun (WGS) entry which is preliminary data.</text>
</comment>
<feature type="non-terminal residue" evidence="1">
    <location>
        <position position="53"/>
    </location>
</feature>
<dbReference type="EMBL" id="LDOU01000115">
    <property type="protein sequence ID" value="KLU99035.1"/>
    <property type="molecule type" value="Genomic_DNA"/>
</dbReference>
<dbReference type="AlphaFoldDB" id="A0A0J1GHI7"/>
<protein>
    <submittedName>
        <fullName evidence="1">Phosphate ABC transporter ATP-binding protein</fullName>
    </submittedName>
</protein>
<keyword evidence="2" id="KW-1185">Reference proteome</keyword>
<organism evidence="1 2">
    <name type="scientific">Photobacterium ganghwense</name>
    <dbReference type="NCBI Taxonomy" id="320778"/>
    <lineage>
        <taxon>Bacteria</taxon>
        <taxon>Pseudomonadati</taxon>
        <taxon>Pseudomonadota</taxon>
        <taxon>Gammaproteobacteria</taxon>
        <taxon>Vibrionales</taxon>
        <taxon>Vibrionaceae</taxon>
        <taxon>Photobacterium</taxon>
    </lineage>
</organism>
<evidence type="ECO:0000313" key="2">
    <source>
        <dbReference type="Proteomes" id="UP000035909"/>
    </source>
</evidence>
<proteinExistence type="predicted"/>
<reference evidence="1 2" key="1">
    <citation type="submission" date="2015-05" db="EMBL/GenBank/DDBJ databases">
        <title>Photobacterium galathea sp. nov.</title>
        <authorList>
            <person name="Machado H."/>
            <person name="Gram L."/>
        </authorList>
    </citation>
    <scope>NUCLEOTIDE SEQUENCE [LARGE SCALE GENOMIC DNA]</scope>
    <source>
        <strain evidence="1 2">DSM 22954</strain>
    </source>
</reference>